<accession>G4TRR5</accession>
<gene>
    <name evidence="1" type="ORF">PIIN_07962</name>
</gene>
<dbReference type="OMA" id="WAREERH"/>
<comment type="caution">
    <text evidence="1">The sequence shown here is derived from an EMBL/GenBank/DDBJ whole genome shotgun (WGS) entry which is preliminary data.</text>
</comment>
<name>G4TRR5_SERID</name>
<evidence type="ECO:0000313" key="2">
    <source>
        <dbReference type="Proteomes" id="UP000007148"/>
    </source>
</evidence>
<proteinExistence type="predicted"/>
<dbReference type="InParanoid" id="G4TRR5"/>
<sequence>METPARLGESGRLALLSISLSSWIEGSAQLRSAFFMAMADLSPSTATEYPNSPDWRVNLIQWLVRSSRELDNSERAGLALLELATSLGLLRLLNIKPLLPFLLTPLSATVPVPSTFNSRSLKAVSWTKVTATVFALTLLQELNKVTCLTLLQSWRKQRSLQRKKALGKIVARGEEVKLPLDEFEEEEMECLICSGLGTDDPMAQSVSSLTSMETGAEMSARHGADLADQFGPLEMFCTTAPSKHLAHRECFLRWVESYRQQHQRVFLEPVTVEFRNRQEGTSRMLRWAREERHRIKAILYAARFEHVLPSLIYSTPRPEQPFSRAPPFAPGSSHLLEGTSSRPRSVLLVETDEAGPSISSHGRTLATLQTSSPSCPACRSAVRIVFAQTPLNPPRTMSEPASLYLALIRYLVRIRKICRLLGKSWRKELLLTVTGRSLFLRLAAQYSFLFVLVQMIRATGRGKPRK</sequence>
<dbReference type="Proteomes" id="UP000007148">
    <property type="component" value="Unassembled WGS sequence"/>
</dbReference>
<protein>
    <submittedName>
        <fullName evidence="1">Uncharacterized protein</fullName>
    </submittedName>
</protein>
<organism evidence="1 2">
    <name type="scientific">Serendipita indica (strain DSM 11827)</name>
    <name type="common">Root endophyte fungus</name>
    <name type="synonym">Piriformospora indica</name>
    <dbReference type="NCBI Taxonomy" id="1109443"/>
    <lineage>
        <taxon>Eukaryota</taxon>
        <taxon>Fungi</taxon>
        <taxon>Dikarya</taxon>
        <taxon>Basidiomycota</taxon>
        <taxon>Agaricomycotina</taxon>
        <taxon>Agaricomycetes</taxon>
        <taxon>Sebacinales</taxon>
        <taxon>Serendipitaceae</taxon>
        <taxon>Serendipita</taxon>
    </lineage>
</organism>
<dbReference type="OrthoDB" id="3243505at2759"/>
<evidence type="ECO:0000313" key="1">
    <source>
        <dbReference type="EMBL" id="CCA74008.1"/>
    </source>
</evidence>
<dbReference type="HOGENOM" id="CLU_046886_0_0_1"/>
<keyword evidence="2" id="KW-1185">Reference proteome</keyword>
<reference evidence="1 2" key="1">
    <citation type="journal article" date="2011" name="PLoS Pathog.">
        <title>Endophytic Life Strategies Decoded by Genome and Transcriptome Analyses of the Mutualistic Root Symbiont Piriformospora indica.</title>
        <authorList>
            <person name="Zuccaro A."/>
            <person name="Lahrmann U."/>
            <person name="Guldener U."/>
            <person name="Langen G."/>
            <person name="Pfiffi S."/>
            <person name="Biedenkopf D."/>
            <person name="Wong P."/>
            <person name="Samans B."/>
            <person name="Grimm C."/>
            <person name="Basiewicz M."/>
            <person name="Murat C."/>
            <person name="Martin F."/>
            <person name="Kogel K.H."/>
        </authorList>
    </citation>
    <scope>NUCLEOTIDE SEQUENCE [LARGE SCALE GENOMIC DNA]</scope>
    <source>
        <strain evidence="1 2">DSM 11827</strain>
    </source>
</reference>
<dbReference type="AlphaFoldDB" id="G4TRR5"/>
<dbReference type="eggNOG" id="ENOG502R17P">
    <property type="taxonomic scope" value="Eukaryota"/>
</dbReference>
<dbReference type="EMBL" id="CAFZ01000271">
    <property type="protein sequence ID" value="CCA74008.1"/>
    <property type="molecule type" value="Genomic_DNA"/>
</dbReference>